<organism evidence="1 2">
    <name type="scientific">Tuber borchii</name>
    <name type="common">White truffle</name>
    <dbReference type="NCBI Taxonomy" id="42251"/>
    <lineage>
        <taxon>Eukaryota</taxon>
        <taxon>Fungi</taxon>
        <taxon>Dikarya</taxon>
        <taxon>Ascomycota</taxon>
        <taxon>Pezizomycotina</taxon>
        <taxon>Pezizomycetes</taxon>
        <taxon>Pezizales</taxon>
        <taxon>Tuberaceae</taxon>
        <taxon>Tuber</taxon>
    </lineage>
</organism>
<name>A0A2T7A0A5_TUBBO</name>
<protein>
    <submittedName>
        <fullName evidence="1">Uncharacterized protein</fullName>
    </submittedName>
</protein>
<sequence>MSGRPHESMPERATSTVISFSEVIGNNTAEEERRSRIAEFELRARNMGITDENLVAQKVAIWEEIWVAEQNGDSVGMRSPVQISNLFPEAA</sequence>
<comment type="caution">
    <text evidence="1">The sequence shown here is derived from an EMBL/GenBank/DDBJ whole genome shotgun (WGS) entry which is preliminary data.</text>
</comment>
<evidence type="ECO:0000313" key="1">
    <source>
        <dbReference type="EMBL" id="PUU81125.1"/>
    </source>
</evidence>
<evidence type="ECO:0000313" key="2">
    <source>
        <dbReference type="Proteomes" id="UP000244722"/>
    </source>
</evidence>
<dbReference type="AlphaFoldDB" id="A0A2T7A0A5"/>
<dbReference type="Proteomes" id="UP000244722">
    <property type="component" value="Unassembled WGS sequence"/>
</dbReference>
<proteinExistence type="predicted"/>
<gene>
    <name evidence="1" type="ORF">B9Z19DRAFT_1191395</name>
</gene>
<dbReference type="EMBL" id="NESQ01000050">
    <property type="protein sequence ID" value="PUU81125.1"/>
    <property type="molecule type" value="Genomic_DNA"/>
</dbReference>
<keyword evidence="2" id="KW-1185">Reference proteome</keyword>
<reference evidence="1 2" key="1">
    <citation type="submission" date="2017-04" db="EMBL/GenBank/DDBJ databases">
        <title>Draft genome sequence of Tuber borchii Vittad., a whitish edible truffle.</title>
        <authorList>
            <consortium name="DOE Joint Genome Institute"/>
            <person name="Murat C."/>
            <person name="Kuo A."/>
            <person name="Barry K.W."/>
            <person name="Clum A."/>
            <person name="Dockter R.B."/>
            <person name="Fauchery L."/>
            <person name="Iotti M."/>
            <person name="Kohler A."/>
            <person name="Labutti K."/>
            <person name="Lindquist E.A."/>
            <person name="Lipzen A."/>
            <person name="Ohm R.A."/>
            <person name="Wang M."/>
            <person name="Grigoriev I.V."/>
            <person name="Zambonelli A."/>
            <person name="Martin F.M."/>
        </authorList>
    </citation>
    <scope>NUCLEOTIDE SEQUENCE [LARGE SCALE GENOMIC DNA]</scope>
    <source>
        <strain evidence="1 2">Tbo3840</strain>
    </source>
</reference>
<accession>A0A2T7A0A5</accession>